<comment type="caution">
    <text evidence="1">The sequence shown here is derived from an EMBL/GenBank/DDBJ whole genome shotgun (WGS) entry which is preliminary data.</text>
</comment>
<dbReference type="Proteomes" id="UP000030539">
    <property type="component" value="Unassembled WGS sequence"/>
</dbReference>
<dbReference type="eggNOG" id="ENOG5031KD3">
    <property type="taxonomic scope" value="Bacteria"/>
</dbReference>
<evidence type="ECO:0000313" key="1">
    <source>
        <dbReference type="EMBL" id="KGQ36467.1"/>
    </source>
</evidence>
<dbReference type="EMBL" id="JPXX01000029">
    <property type="protein sequence ID" value="KGQ36467.1"/>
    <property type="molecule type" value="Genomic_DNA"/>
</dbReference>
<dbReference type="RefSeq" id="WP_039174267.1">
    <property type="nucleotide sequence ID" value="NZ_JPXX01000029.1"/>
</dbReference>
<sequence length="74" mass="8432">MTKNQARQAILNVAYALRREGVKIIKSTTGRYPTMIVLCPSERLRAKSVEVKTKYKGIEQTWNVANESGVSVYW</sequence>
<dbReference type="STRING" id="155515.JP36_10055"/>
<accession>A0A0A2Y020</accession>
<gene>
    <name evidence="1" type="ORF">JP36_10055</name>
</gene>
<organism evidence="1 2">
    <name type="scientific">Gallibacterium genomosp. 1</name>
    <dbReference type="NCBI Taxonomy" id="155515"/>
    <lineage>
        <taxon>Bacteria</taxon>
        <taxon>Pseudomonadati</taxon>
        <taxon>Pseudomonadota</taxon>
        <taxon>Gammaproteobacteria</taxon>
        <taxon>Pasteurellales</taxon>
        <taxon>Pasteurellaceae</taxon>
        <taxon>Gallibacterium</taxon>
    </lineage>
</organism>
<reference evidence="1 2" key="1">
    <citation type="submission" date="2014-08" db="EMBL/GenBank/DDBJ databases">
        <title>Chaperone-usher fimbriae in a diverse selection of Gallibacterium genomes.</title>
        <authorList>
            <person name="Kudirkiene E."/>
            <person name="Bager R.J."/>
            <person name="Johnson T.J."/>
            <person name="Bojesen A.M."/>
        </authorList>
    </citation>
    <scope>NUCLEOTIDE SEQUENCE [LARGE SCALE GENOMIC DNA]</scope>
    <source>
        <strain evidence="1 2">CCM5974</strain>
    </source>
</reference>
<evidence type="ECO:0000313" key="2">
    <source>
        <dbReference type="Proteomes" id="UP000030539"/>
    </source>
</evidence>
<protein>
    <submittedName>
        <fullName evidence="1">Uncharacterized protein</fullName>
    </submittedName>
</protein>
<proteinExistence type="predicted"/>
<dbReference type="AlphaFoldDB" id="A0A0A2Y020"/>
<name>A0A0A2Y020_9PAST</name>